<dbReference type="AlphaFoldDB" id="Q5Z839"/>
<proteinExistence type="predicted"/>
<evidence type="ECO:0000256" key="1">
    <source>
        <dbReference type="SAM" id="MobiDB-lite"/>
    </source>
</evidence>
<feature type="region of interest" description="Disordered" evidence="1">
    <location>
        <begin position="1"/>
        <end position="105"/>
    </location>
</feature>
<evidence type="ECO:0000313" key="2">
    <source>
        <dbReference type="EMBL" id="BAD54022.1"/>
    </source>
</evidence>
<dbReference type="EMBL" id="AP004320">
    <property type="protein sequence ID" value="BAD54022.1"/>
    <property type="molecule type" value="Genomic_DNA"/>
</dbReference>
<organism evidence="2">
    <name type="scientific">Oryza sativa subsp. japonica</name>
    <name type="common">Rice</name>
    <dbReference type="NCBI Taxonomy" id="39947"/>
    <lineage>
        <taxon>Eukaryota</taxon>
        <taxon>Viridiplantae</taxon>
        <taxon>Streptophyta</taxon>
        <taxon>Embryophyta</taxon>
        <taxon>Tracheophyta</taxon>
        <taxon>Spermatophyta</taxon>
        <taxon>Magnoliopsida</taxon>
        <taxon>Liliopsida</taxon>
        <taxon>Poales</taxon>
        <taxon>Poaceae</taxon>
        <taxon>BOP clade</taxon>
        <taxon>Oryzoideae</taxon>
        <taxon>Oryzeae</taxon>
        <taxon>Oryzinae</taxon>
        <taxon>Oryza</taxon>
        <taxon>Oryza sativa</taxon>
    </lineage>
</organism>
<sequence>MAAQGGDARRGGSGATARRLRRDGGAGLEATRQRDGSTRGTGVAMSARARGGSVTSARRQAAMATGGRRGDGGTRGDGDGDGRGEAERRTARGARGARATRQRRG</sequence>
<accession>Q5Z839</accession>
<protein>
    <submittedName>
        <fullName evidence="2">Uncharacterized protein</fullName>
    </submittedName>
</protein>
<dbReference type="Proteomes" id="UP000817658">
    <property type="component" value="Chromosome 1"/>
</dbReference>
<feature type="compositionally biased region" description="Basic and acidic residues" evidence="1">
    <location>
        <begin position="68"/>
        <end position="90"/>
    </location>
</feature>
<reference evidence="2" key="1">
    <citation type="journal article" date="2002" name="Nature">
        <title>The genome sequence and structure of rice chromosome 1.</title>
        <authorList>
            <person name="Sasaki T."/>
            <person name="Matsumoto T."/>
            <person name="Yamamoto K."/>
            <person name="Sakata K."/>
            <person name="Baba T."/>
            <person name="Katayose Y."/>
            <person name="Wu J."/>
            <person name="Niimura Y."/>
            <person name="Cheng Z."/>
            <person name="Nagamura Y."/>
            <person name="Antonio B.A."/>
            <person name="Kanamori H."/>
            <person name="Hosokawa S."/>
            <person name="Masukawa M."/>
            <person name="Arikawa K."/>
            <person name="Chiden Y."/>
            <person name="Hayashi M."/>
            <person name="Okamoto M."/>
            <person name="Ando T."/>
            <person name="Aoki H."/>
            <person name="Arita K."/>
            <person name="Hamada M."/>
            <person name="Harada C."/>
            <person name="Hijishita S."/>
            <person name="Honda M."/>
            <person name="Ichikawa Y."/>
            <person name="Idonuma A."/>
            <person name="Iijima M."/>
            <person name="Ikeda M."/>
            <person name="Ikeno M."/>
            <person name="Itoh S."/>
            <person name="Itoh T."/>
            <person name="Itoh Y."/>
            <person name="Itoh Y."/>
            <person name="Iwabuchi A."/>
            <person name="Kamiya K."/>
            <person name="Karasawa W."/>
            <person name="Katagiri S."/>
            <person name="Kikuta A."/>
            <person name="Kobayashi N."/>
            <person name="Kono I."/>
            <person name="Machita K."/>
            <person name="Maehara T."/>
            <person name="Mizuno H."/>
            <person name="Mizubayashi T."/>
            <person name="Mukai Y."/>
            <person name="Nagasaki H."/>
            <person name="Nakashima M."/>
            <person name="Nakama Y."/>
            <person name="Nakamichi Y."/>
            <person name="Nakamura M."/>
            <person name="Namiki N."/>
            <person name="Negishi M."/>
            <person name="Ohta I."/>
            <person name="Ono N."/>
            <person name="Saji S."/>
            <person name="Sakai K."/>
            <person name="Shibata M."/>
            <person name="Shimokawa T."/>
            <person name="Shomura A."/>
            <person name="Song J."/>
            <person name="Takazaki Y."/>
            <person name="Terasawa K."/>
            <person name="Tsuji K."/>
            <person name="Waki K."/>
            <person name="Yamagata H."/>
            <person name="Yamane H."/>
            <person name="Yoshiki S."/>
            <person name="Yoshihara R."/>
            <person name="Yukawa K."/>
            <person name="Zhong H."/>
            <person name="Iwama H."/>
            <person name="Endo T."/>
            <person name="Ito H."/>
            <person name="Hahn J.H."/>
            <person name="Kim H.I."/>
            <person name="Eun M.Y."/>
            <person name="Yano M."/>
            <person name="Jiang J."/>
            <person name="Gojobori T."/>
        </authorList>
    </citation>
    <scope>NUCLEOTIDE SEQUENCE [LARGE SCALE GENOMIC DNA]</scope>
</reference>
<name>Q5Z839_ORYSJ</name>
<gene>
    <name evidence="2" type="primary">OJ1008_F01.20</name>
</gene>